<dbReference type="EMBL" id="JANPWZ010001289">
    <property type="protein sequence ID" value="KAJ3567021.1"/>
    <property type="molecule type" value="Genomic_DNA"/>
</dbReference>
<name>A0A9W8NBJ4_9PEZI</name>
<keyword evidence="2" id="KW-0812">Transmembrane</keyword>
<feature type="region of interest" description="Disordered" evidence="1">
    <location>
        <begin position="1"/>
        <end position="41"/>
    </location>
</feature>
<proteinExistence type="predicted"/>
<evidence type="ECO:0000313" key="3">
    <source>
        <dbReference type="EMBL" id="KAJ3567021.1"/>
    </source>
</evidence>
<dbReference type="AlphaFoldDB" id="A0A9W8NBJ4"/>
<reference evidence="3" key="1">
    <citation type="submission" date="2022-07" db="EMBL/GenBank/DDBJ databases">
        <title>Genome Sequence of Xylaria arbuscula.</title>
        <authorList>
            <person name="Buettner E."/>
        </authorList>
    </citation>
    <scope>NUCLEOTIDE SEQUENCE</scope>
    <source>
        <strain evidence="3">VT107</strain>
    </source>
</reference>
<dbReference type="Proteomes" id="UP001148614">
    <property type="component" value="Unassembled WGS sequence"/>
</dbReference>
<feature type="transmembrane region" description="Helical" evidence="2">
    <location>
        <begin position="237"/>
        <end position="257"/>
    </location>
</feature>
<organism evidence="3 4">
    <name type="scientific">Xylaria arbuscula</name>
    <dbReference type="NCBI Taxonomy" id="114810"/>
    <lineage>
        <taxon>Eukaryota</taxon>
        <taxon>Fungi</taxon>
        <taxon>Dikarya</taxon>
        <taxon>Ascomycota</taxon>
        <taxon>Pezizomycotina</taxon>
        <taxon>Sordariomycetes</taxon>
        <taxon>Xylariomycetidae</taxon>
        <taxon>Xylariales</taxon>
        <taxon>Xylariaceae</taxon>
        <taxon>Xylaria</taxon>
    </lineage>
</organism>
<sequence>MTSHPATAMSRSPPRAPPMLPSNNPMQASEGPSDANAMVIVDKTTGTQSWIAKSNEDPSSLEKYIKKLACTPPRPYISVVGTHTETSKDGKGKESKNTITDFDVSVDLTPYLFSDISYARSWDELRIVDNGEKVRRGTILAKRHPGWRQSIEVGNEDAKPTLQEWCHLFGASSAGLKCFTLRRQMVGFDENMVKQRLQKMVRDTNYRGHLRVELVTKDAQVDFYNDARINRWRLTSWVRWLFYLTLTFIFTWPYLFFRTKRWEVVVVDWAFSRIDQFGTREYVSISEDQWYNLWGYAICKAVLEKRQTRLDQADLRRAHEADPAFNTGSTTVDGALGLFRASMNAMNEVNRQLGWGGDC</sequence>
<accession>A0A9W8NBJ4</accession>
<keyword evidence="2" id="KW-1133">Transmembrane helix</keyword>
<keyword evidence="4" id="KW-1185">Reference proteome</keyword>
<dbReference type="PANTHER" id="PTHR37848:SF1">
    <property type="entry name" value="SUN DOMAIN-CONTAINING PROTEIN"/>
    <property type="match status" value="1"/>
</dbReference>
<dbReference type="VEuPathDB" id="FungiDB:F4678DRAFT_194735"/>
<gene>
    <name evidence="3" type="ORF">NPX13_g6918</name>
</gene>
<comment type="caution">
    <text evidence="3">The sequence shown here is derived from an EMBL/GenBank/DDBJ whole genome shotgun (WGS) entry which is preliminary data.</text>
</comment>
<evidence type="ECO:0000256" key="2">
    <source>
        <dbReference type="SAM" id="Phobius"/>
    </source>
</evidence>
<protein>
    <submittedName>
        <fullName evidence="3">Uncharacterized protein</fullName>
    </submittedName>
</protein>
<evidence type="ECO:0000313" key="4">
    <source>
        <dbReference type="Proteomes" id="UP001148614"/>
    </source>
</evidence>
<keyword evidence="2" id="KW-0472">Membrane</keyword>
<dbReference type="PANTHER" id="PTHR37848">
    <property type="entry name" value="EXPRESSED PROTEIN"/>
    <property type="match status" value="1"/>
</dbReference>
<evidence type="ECO:0000256" key="1">
    <source>
        <dbReference type="SAM" id="MobiDB-lite"/>
    </source>
</evidence>